<dbReference type="GO" id="GO:0005524">
    <property type="term" value="F:ATP binding"/>
    <property type="evidence" value="ECO:0007669"/>
    <property type="project" value="UniProtKB-KW"/>
</dbReference>
<comment type="similarity">
    <text evidence="2">Belongs to the SUA5 family.</text>
</comment>
<accession>A0A1T4QFU5</accession>
<dbReference type="PROSITE" id="PS51163">
    <property type="entry name" value="YRDC"/>
    <property type="match status" value="1"/>
</dbReference>
<evidence type="ECO:0000256" key="10">
    <source>
        <dbReference type="ARBA" id="ARBA00029774"/>
    </source>
</evidence>
<dbReference type="PANTHER" id="PTHR17490:SF16">
    <property type="entry name" value="THREONYLCARBAMOYL-AMP SYNTHASE"/>
    <property type="match status" value="1"/>
</dbReference>
<dbReference type="GO" id="GO:0008033">
    <property type="term" value="P:tRNA processing"/>
    <property type="evidence" value="ECO:0007669"/>
    <property type="project" value="UniProtKB-KW"/>
</dbReference>
<dbReference type="InterPro" id="IPR017945">
    <property type="entry name" value="DHBP_synth_RibB-like_a/b_dom"/>
</dbReference>
<keyword evidence="7" id="KW-0548">Nucleotidyltransferase</keyword>
<comment type="subcellular location">
    <subcellularLocation>
        <location evidence="1">Cytoplasm</location>
    </subcellularLocation>
</comment>
<keyword evidence="9" id="KW-0067">ATP-binding</keyword>
<comment type="catalytic activity">
    <reaction evidence="11">
        <text>L-threonine + hydrogencarbonate + ATP = L-threonylcarbamoyladenylate + diphosphate + H2O</text>
        <dbReference type="Rhea" id="RHEA:36407"/>
        <dbReference type="ChEBI" id="CHEBI:15377"/>
        <dbReference type="ChEBI" id="CHEBI:17544"/>
        <dbReference type="ChEBI" id="CHEBI:30616"/>
        <dbReference type="ChEBI" id="CHEBI:33019"/>
        <dbReference type="ChEBI" id="CHEBI:57926"/>
        <dbReference type="ChEBI" id="CHEBI:73682"/>
        <dbReference type="EC" id="2.7.7.87"/>
    </reaction>
</comment>
<keyword evidence="14" id="KW-1185">Reference proteome</keyword>
<dbReference type="EC" id="2.7.7.87" evidence="3"/>
<sequence>MLPFQNDIDACLRVLNSGGLILYPTDTIWGIGCDATNAEAVSRIYALKQRSDSKAMIVLVADEREILQYVTQPDLQIFDYIKGVNKPTTVIYEGGIGLADNLLAQDGTVAIRICSDDFCRHLIRRFRKPIVSTSANISGYPSPQLFPDIDIAIKQGVDYIVEHRQDELTPARPSSIIKWEKNGTLTVIRP</sequence>
<evidence type="ECO:0000313" key="13">
    <source>
        <dbReference type="EMBL" id="SKA02660.1"/>
    </source>
</evidence>
<evidence type="ECO:0000256" key="11">
    <source>
        <dbReference type="ARBA" id="ARBA00048366"/>
    </source>
</evidence>
<evidence type="ECO:0000256" key="8">
    <source>
        <dbReference type="ARBA" id="ARBA00022741"/>
    </source>
</evidence>
<dbReference type="GO" id="GO:0061710">
    <property type="term" value="F:L-threonylcarbamoyladenylate synthase"/>
    <property type="evidence" value="ECO:0007669"/>
    <property type="project" value="UniProtKB-EC"/>
</dbReference>
<dbReference type="Gene3D" id="3.90.870.10">
    <property type="entry name" value="DHBP synthase"/>
    <property type="match status" value="1"/>
</dbReference>
<dbReference type="STRING" id="413434.SAMN04488132_108110"/>
<evidence type="ECO:0000256" key="9">
    <source>
        <dbReference type="ARBA" id="ARBA00022840"/>
    </source>
</evidence>
<evidence type="ECO:0000256" key="3">
    <source>
        <dbReference type="ARBA" id="ARBA00012584"/>
    </source>
</evidence>
<evidence type="ECO:0000256" key="4">
    <source>
        <dbReference type="ARBA" id="ARBA00022490"/>
    </source>
</evidence>
<keyword evidence="5" id="KW-0808">Transferase</keyword>
<dbReference type="AlphaFoldDB" id="A0A1T4QFU5"/>
<dbReference type="Proteomes" id="UP000190888">
    <property type="component" value="Unassembled WGS sequence"/>
</dbReference>
<dbReference type="EMBL" id="FUWH01000008">
    <property type="protein sequence ID" value="SKA02660.1"/>
    <property type="molecule type" value="Genomic_DNA"/>
</dbReference>
<keyword evidence="6" id="KW-0819">tRNA processing</keyword>
<dbReference type="NCBIfam" id="TIGR00057">
    <property type="entry name" value="L-threonylcarbamoyladenylate synthase"/>
    <property type="match status" value="1"/>
</dbReference>
<dbReference type="GO" id="GO:0005737">
    <property type="term" value="C:cytoplasm"/>
    <property type="evidence" value="ECO:0007669"/>
    <property type="project" value="UniProtKB-SubCell"/>
</dbReference>
<organism evidence="13 14">
    <name type="scientific">Sediminibacterium ginsengisoli</name>
    <dbReference type="NCBI Taxonomy" id="413434"/>
    <lineage>
        <taxon>Bacteria</taxon>
        <taxon>Pseudomonadati</taxon>
        <taxon>Bacteroidota</taxon>
        <taxon>Chitinophagia</taxon>
        <taxon>Chitinophagales</taxon>
        <taxon>Chitinophagaceae</taxon>
        <taxon>Sediminibacterium</taxon>
    </lineage>
</organism>
<name>A0A1T4QFU5_9BACT</name>
<evidence type="ECO:0000256" key="6">
    <source>
        <dbReference type="ARBA" id="ARBA00022694"/>
    </source>
</evidence>
<protein>
    <recommendedName>
        <fullName evidence="10">L-threonylcarbamoyladenylate synthase</fullName>
        <ecNumber evidence="3">2.7.7.87</ecNumber>
    </recommendedName>
    <alternativeName>
        <fullName evidence="10">L-threonylcarbamoyladenylate synthase</fullName>
    </alternativeName>
</protein>
<feature type="domain" description="YrdC-like" evidence="12">
    <location>
        <begin position="5"/>
        <end position="190"/>
    </location>
</feature>
<dbReference type="GO" id="GO:0006450">
    <property type="term" value="P:regulation of translational fidelity"/>
    <property type="evidence" value="ECO:0007669"/>
    <property type="project" value="TreeGrafter"/>
</dbReference>
<evidence type="ECO:0000256" key="7">
    <source>
        <dbReference type="ARBA" id="ARBA00022695"/>
    </source>
</evidence>
<dbReference type="GO" id="GO:0000049">
    <property type="term" value="F:tRNA binding"/>
    <property type="evidence" value="ECO:0007669"/>
    <property type="project" value="TreeGrafter"/>
</dbReference>
<evidence type="ECO:0000256" key="1">
    <source>
        <dbReference type="ARBA" id="ARBA00004496"/>
    </source>
</evidence>
<keyword evidence="8" id="KW-0547">Nucleotide-binding</keyword>
<evidence type="ECO:0000313" key="14">
    <source>
        <dbReference type="Proteomes" id="UP000190888"/>
    </source>
</evidence>
<dbReference type="InterPro" id="IPR050156">
    <property type="entry name" value="TC-AMP_synthase_SUA5"/>
</dbReference>
<evidence type="ECO:0000256" key="5">
    <source>
        <dbReference type="ARBA" id="ARBA00022679"/>
    </source>
</evidence>
<dbReference type="InterPro" id="IPR006070">
    <property type="entry name" value="Sua5-like_dom"/>
</dbReference>
<reference evidence="13 14" key="1">
    <citation type="submission" date="2017-02" db="EMBL/GenBank/DDBJ databases">
        <authorList>
            <person name="Peterson S.W."/>
        </authorList>
    </citation>
    <scope>NUCLEOTIDE SEQUENCE [LARGE SCALE GENOMIC DNA]</scope>
    <source>
        <strain evidence="13 14">DSM 22335</strain>
    </source>
</reference>
<gene>
    <name evidence="13" type="ORF">SAMN04488132_108110</name>
</gene>
<dbReference type="SUPFAM" id="SSF55821">
    <property type="entry name" value="YrdC/RibB"/>
    <property type="match status" value="1"/>
</dbReference>
<dbReference type="PANTHER" id="PTHR17490">
    <property type="entry name" value="SUA5"/>
    <property type="match status" value="1"/>
</dbReference>
<dbReference type="GO" id="GO:0003725">
    <property type="term" value="F:double-stranded RNA binding"/>
    <property type="evidence" value="ECO:0007669"/>
    <property type="project" value="InterPro"/>
</dbReference>
<evidence type="ECO:0000259" key="12">
    <source>
        <dbReference type="PROSITE" id="PS51163"/>
    </source>
</evidence>
<dbReference type="RefSeq" id="WP_176113015.1">
    <property type="nucleotide sequence ID" value="NZ_FUWH01000008.1"/>
</dbReference>
<proteinExistence type="inferred from homology"/>
<evidence type="ECO:0000256" key="2">
    <source>
        <dbReference type="ARBA" id="ARBA00007663"/>
    </source>
</evidence>
<keyword evidence="4" id="KW-0963">Cytoplasm</keyword>
<dbReference type="Pfam" id="PF01300">
    <property type="entry name" value="Sua5_yciO_yrdC"/>
    <property type="match status" value="1"/>
</dbReference>